<dbReference type="Pfam" id="PF10551">
    <property type="entry name" value="MULE"/>
    <property type="match status" value="1"/>
</dbReference>
<protein>
    <recommendedName>
        <fullName evidence="4">Protein FAR1-RELATED SEQUENCE 4-like</fullName>
    </recommendedName>
</protein>
<accession>A0A1S4BTF9</accession>
<evidence type="ECO:0008006" key="4">
    <source>
        <dbReference type="Google" id="ProtNLM"/>
    </source>
</evidence>
<feature type="domain" description="Transposase MuDR plant" evidence="1">
    <location>
        <begin position="296"/>
        <end position="355"/>
    </location>
</feature>
<evidence type="ECO:0000259" key="2">
    <source>
        <dbReference type="Pfam" id="PF10551"/>
    </source>
</evidence>
<dbReference type="STRING" id="4097.A0A1S4BTF9"/>
<name>A0A1S4BTF9_TOBAC</name>
<dbReference type="AlphaFoldDB" id="A0A1S4BTF9"/>
<dbReference type="PANTHER" id="PTHR31973">
    <property type="entry name" value="POLYPROTEIN, PUTATIVE-RELATED"/>
    <property type="match status" value="1"/>
</dbReference>
<dbReference type="RefSeq" id="XP_016492103.1">
    <property type="nucleotide sequence ID" value="XM_016636617.1"/>
</dbReference>
<dbReference type="PaxDb" id="4097-A0A1S4BTF9"/>
<sequence>MPTAPSFWCQCCKLRRSASLRSCRLYVENFCPQKIDRSTEGKDTGFVLLKFLGMRYAFPEFGLGASDVVPIQLHRVSDLSDLSFSNSFSKEGFSDSASPVDVAIHKGPASSGFRLHLSNRRNCGVGVAIEIGYKENTPLSVNCKEIETGHSLGLGFSNVRFFRLQKSTYWKFEQLLGEIAKQLQKDSKTIVIQYAIAQGYPPITICSDMSVSVYMELKKSSAGMTTLPLCVSFAKNTIAASTSSFDVAPISPEIAQFESTDMITTFDVQEGDDAILELDDANIITDQFHQNVEKGQIYEDKNLLALVMKQYGVREKYQYRVHKSCPRRYILECVDERCTWRLKASSLRASNLFKVTDFNSVHSCLTDKRFCSQKQAVSAFVAAVVQDKLVDPKIIYTPTDIQRDIQKAYGMDLSYMQAWRSKEKAMQLLRRSPSESYKKMPTYLYMLEYANPGSVTRLHTEGDGSFLYAFIAIYASIRGWVYCRPPVVVDGSFLKSTYRGTILTVSMQDAEGQILPLAYAIVDSENDASWEWFFVQLRETYGQREGMCIVSDMHDAIWKATSIVYPEVPHCACMFHLWSNIKTNFRKSQKQIKEVYFALARAYTVEEFNRHMAELEDIDSRVKTYLMDIGYGKLSRAHSKANRTMTMTSNIAESVNASNKHARDLPVVNFLDFMTTLIQKWNYTNRKDAVESFMNIRAKYEKLLADNTILSQTMTVCIFKIIKTLH</sequence>
<feature type="domain" description="MULE transposase" evidence="2">
    <location>
        <begin position="487"/>
        <end position="580"/>
    </location>
</feature>
<dbReference type="KEGG" id="nta:107811652"/>
<feature type="non-terminal residue" evidence="3">
    <location>
        <position position="726"/>
    </location>
</feature>
<dbReference type="Pfam" id="PF03108">
    <property type="entry name" value="DBD_Tnp_Mut"/>
    <property type="match status" value="1"/>
</dbReference>
<organism evidence="3">
    <name type="scientific">Nicotiana tabacum</name>
    <name type="common">Common tobacco</name>
    <dbReference type="NCBI Taxonomy" id="4097"/>
    <lineage>
        <taxon>Eukaryota</taxon>
        <taxon>Viridiplantae</taxon>
        <taxon>Streptophyta</taxon>
        <taxon>Embryophyta</taxon>
        <taxon>Tracheophyta</taxon>
        <taxon>Spermatophyta</taxon>
        <taxon>Magnoliopsida</taxon>
        <taxon>eudicotyledons</taxon>
        <taxon>Gunneridae</taxon>
        <taxon>Pentapetalae</taxon>
        <taxon>asterids</taxon>
        <taxon>lamiids</taxon>
        <taxon>Solanales</taxon>
        <taxon>Solanaceae</taxon>
        <taxon>Nicotianoideae</taxon>
        <taxon>Nicotianeae</taxon>
        <taxon>Nicotiana</taxon>
    </lineage>
</organism>
<dbReference type="PANTHER" id="PTHR31973:SF113">
    <property type="entry name" value="PROTEIN FAR1-RELATED SEQUENCE 5-LIKE"/>
    <property type="match status" value="1"/>
</dbReference>
<evidence type="ECO:0000259" key="1">
    <source>
        <dbReference type="Pfam" id="PF03108"/>
    </source>
</evidence>
<gene>
    <name evidence="3" type="primary">LOC107811652</name>
</gene>
<reference evidence="3" key="1">
    <citation type="submission" date="2025-08" db="UniProtKB">
        <authorList>
            <consortium name="RefSeq"/>
        </authorList>
    </citation>
    <scope>IDENTIFICATION</scope>
</reference>
<dbReference type="InterPro" id="IPR004332">
    <property type="entry name" value="Transposase_MuDR"/>
</dbReference>
<dbReference type="InterPro" id="IPR018289">
    <property type="entry name" value="MULE_transposase_dom"/>
</dbReference>
<dbReference type="OrthoDB" id="1305604at2759"/>
<proteinExistence type="predicted"/>
<evidence type="ECO:0000313" key="3">
    <source>
        <dbReference type="RefSeq" id="XP_016492103.1"/>
    </source>
</evidence>